<sequence>MDPAAGRRFNSERPLHFPASASRCLFSTPDLLAFSFSSSPGEVNVLPALLGCSGGAGTLVLRSLISDPFLHVAAPQASRPTVAATI</sequence>
<evidence type="ECO:0000313" key="2">
    <source>
        <dbReference type="Proteomes" id="UP001066276"/>
    </source>
</evidence>
<keyword evidence="2" id="KW-1185">Reference proteome</keyword>
<protein>
    <submittedName>
        <fullName evidence="1">Uncharacterized protein</fullName>
    </submittedName>
</protein>
<accession>A0AAV7QR64</accession>
<reference evidence="1" key="1">
    <citation type="journal article" date="2022" name="bioRxiv">
        <title>Sequencing and chromosome-scale assembly of the giantPleurodeles waltlgenome.</title>
        <authorList>
            <person name="Brown T."/>
            <person name="Elewa A."/>
            <person name="Iarovenko S."/>
            <person name="Subramanian E."/>
            <person name="Araus A.J."/>
            <person name="Petzold A."/>
            <person name="Susuki M."/>
            <person name="Suzuki K.-i.T."/>
            <person name="Hayashi T."/>
            <person name="Toyoda A."/>
            <person name="Oliveira C."/>
            <person name="Osipova E."/>
            <person name="Leigh N.D."/>
            <person name="Simon A."/>
            <person name="Yun M.H."/>
        </authorList>
    </citation>
    <scope>NUCLEOTIDE SEQUENCE</scope>
    <source>
        <strain evidence="1">20211129_DDA</strain>
        <tissue evidence="1">Liver</tissue>
    </source>
</reference>
<dbReference type="Proteomes" id="UP001066276">
    <property type="component" value="Chromosome 6"/>
</dbReference>
<dbReference type="EMBL" id="JANPWB010000010">
    <property type="protein sequence ID" value="KAJ1141907.1"/>
    <property type="molecule type" value="Genomic_DNA"/>
</dbReference>
<comment type="caution">
    <text evidence="1">The sequence shown here is derived from an EMBL/GenBank/DDBJ whole genome shotgun (WGS) entry which is preliminary data.</text>
</comment>
<name>A0AAV7QR64_PLEWA</name>
<organism evidence="1 2">
    <name type="scientific">Pleurodeles waltl</name>
    <name type="common">Iberian ribbed newt</name>
    <dbReference type="NCBI Taxonomy" id="8319"/>
    <lineage>
        <taxon>Eukaryota</taxon>
        <taxon>Metazoa</taxon>
        <taxon>Chordata</taxon>
        <taxon>Craniata</taxon>
        <taxon>Vertebrata</taxon>
        <taxon>Euteleostomi</taxon>
        <taxon>Amphibia</taxon>
        <taxon>Batrachia</taxon>
        <taxon>Caudata</taxon>
        <taxon>Salamandroidea</taxon>
        <taxon>Salamandridae</taxon>
        <taxon>Pleurodelinae</taxon>
        <taxon>Pleurodeles</taxon>
    </lineage>
</organism>
<proteinExistence type="predicted"/>
<gene>
    <name evidence="1" type="ORF">NDU88_008235</name>
</gene>
<evidence type="ECO:0000313" key="1">
    <source>
        <dbReference type="EMBL" id="KAJ1141907.1"/>
    </source>
</evidence>
<dbReference type="AlphaFoldDB" id="A0AAV7QR64"/>